<feature type="coiled-coil region" evidence="1">
    <location>
        <begin position="261"/>
        <end position="328"/>
    </location>
</feature>
<proteinExistence type="predicted"/>
<dbReference type="PANTHER" id="PTHR28062:SF1">
    <property type="entry name" value="TRANSMEMBRANE PROTEIN"/>
    <property type="match status" value="1"/>
</dbReference>
<keyword evidence="2" id="KW-1133">Transmembrane helix</keyword>
<keyword evidence="2" id="KW-0472">Membrane</keyword>
<dbReference type="AlphaFoldDB" id="A0A6A6WTF0"/>
<dbReference type="GO" id="GO:1902600">
    <property type="term" value="P:proton transmembrane transport"/>
    <property type="evidence" value="ECO:0007669"/>
    <property type="project" value="TreeGrafter"/>
</dbReference>
<feature type="transmembrane region" description="Helical" evidence="2">
    <location>
        <begin position="131"/>
        <end position="150"/>
    </location>
</feature>
<organism evidence="3 4">
    <name type="scientific">Melanomma pulvis-pyrius CBS 109.77</name>
    <dbReference type="NCBI Taxonomy" id="1314802"/>
    <lineage>
        <taxon>Eukaryota</taxon>
        <taxon>Fungi</taxon>
        <taxon>Dikarya</taxon>
        <taxon>Ascomycota</taxon>
        <taxon>Pezizomycotina</taxon>
        <taxon>Dothideomycetes</taxon>
        <taxon>Pleosporomycetidae</taxon>
        <taxon>Pleosporales</taxon>
        <taxon>Melanommataceae</taxon>
        <taxon>Melanomma</taxon>
    </lineage>
</organism>
<dbReference type="GO" id="GO:0006813">
    <property type="term" value="P:potassium ion transport"/>
    <property type="evidence" value="ECO:0007669"/>
    <property type="project" value="TreeGrafter"/>
</dbReference>
<sequence>MRLFLLPISTRRSLIYCEKLHEKAVAERTIFDKVTVKANETWAGWEKDDKALWNWKNKVTFYGNHALKQIPYEEWGLKTIPALTTKRRKAILEGTEKYHVMFPGLYLHQEKVPEILKKLATERQAMHRSKIVWSVIAMPFTIPFMLIPVIPNLPFFYLVYRTWSHWKAFSGSKHLEFLLANNLPTPNPSWELDEVYTAGLMYPNRLISRAAPRPTKEQAEEVSRVVEQQTNDGAEDVMVLQRWNGKLIAEQFKLPDMEVEIERAVEQVEKSIKAKDELVEEKLELEKATAEAGKTAKDALPKDLIHPLEELDKKIHEKAEDIAEKSDETTKR</sequence>
<protein>
    <recommendedName>
        <fullName evidence="5">Mitochondrial K+-H+ exchange-related-domain-containing protein</fullName>
    </recommendedName>
</protein>
<evidence type="ECO:0000313" key="3">
    <source>
        <dbReference type="EMBL" id="KAF2787352.1"/>
    </source>
</evidence>
<dbReference type="EMBL" id="MU002329">
    <property type="protein sequence ID" value="KAF2787352.1"/>
    <property type="molecule type" value="Genomic_DNA"/>
</dbReference>
<dbReference type="Proteomes" id="UP000799757">
    <property type="component" value="Unassembled WGS sequence"/>
</dbReference>
<evidence type="ECO:0008006" key="5">
    <source>
        <dbReference type="Google" id="ProtNLM"/>
    </source>
</evidence>
<keyword evidence="1" id="KW-0175">Coiled coil</keyword>
<dbReference type="PANTHER" id="PTHR28062">
    <property type="entry name" value="K+-H+ EXCHANGE-LIKE PROTEIN"/>
    <property type="match status" value="1"/>
</dbReference>
<dbReference type="Pfam" id="PF10173">
    <property type="entry name" value="Mit_KHE1"/>
    <property type="match status" value="1"/>
</dbReference>
<dbReference type="OrthoDB" id="5562676at2759"/>
<gene>
    <name evidence="3" type="ORF">K505DRAFT_288098</name>
</gene>
<keyword evidence="2" id="KW-0812">Transmembrane</keyword>
<evidence type="ECO:0000256" key="1">
    <source>
        <dbReference type="SAM" id="Coils"/>
    </source>
</evidence>
<reference evidence="3" key="1">
    <citation type="journal article" date="2020" name="Stud. Mycol.">
        <title>101 Dothideomycetes genomes: a test case for predicting lifestyles and emergence of pathogens.</title>
        <authorList>
            <person name="Haridas S."/>
            <person name="Albert R."/>
            <person name="Binder M."/>
            <person name="Bloem J."/>
            <person name="Labutti K."/>
            <person name="Salamov A."/>
            <person name="Andreopoulos B."/>
            <person name="Baker S."/>
            <person name="Barry K."/>
            <person name="Bills G."/>
            <person name="Bluhm B."/>
            <person name="Cannon C."/>
            <person name="Castanera R."/>
            <person name="Culley D."/>
            <person name="Daum C."/>
            <person name="Ezra D."/>
            <person name="Gonzalez J."/>
            <person name="Henrissat B."/>
            <person name="Kuo A."/>
            <person name="Liang C."/>
            <person name="Lipzen A."/>
            <person name="Lutzoni F."/>
            <person name="Magnuson J."/>
            <person name="Mondo S."/>
            <person name="Nolan M."/>
            <person name="Ohm R."/>
            <person name="Pangilinan J."/>
            <person name="Park H.-J."/>
            <person name="Ramirez L."/>
            <person name="Alfaro M."/>
            <person name="Sun H."/>
            <person name="Tritt A."/>
            <person name="Yoshinaga Y."/>
            <person name="Zwiers L.-H."/>
            <person name="Turgeon B."/>
            <person name="Goodwin S."/>
            <person name="Spatafora J."/>
            <person name="Crous P."/>
            <person name="Grigoriev I."/>
        </authorList>
    </citation>
    <scope>NUCLEOTIDE SEQUENCE</scope>
    <source>
        <strain evidence="3">CBS 109.77</strain>
    </source>
</reference>
<dbReference type="GO" id="GO:0005743">
    <property type="term" value="C:mitochondrial inner membrane"/>
    <property type="evidence" value="ECO:0007669"/>
    <property type="project" value="TreeGrafter"/>
</dbReference>
<evidence type="ECO:0000313" key="4">
    <source>
        <dbReference type="Proteomes" id="UP000799757"/>
    </source>
</evidence>
<name>A0A6A6WTF0_9PLEO</name>
<accession>A0A6A6WTF0</accession>
<keyword evidence="4" id="KW-1185">Reference proteome</keyword>
<dbReference type="InterPro" id="IPR018786">
    <property type="entry name" value="Mit_KHE1"/>
</dbReference>
<evidence type="ECO:0000256" key="2">
    <source>
        <dbReference type="SAM" id="Phobius"/>
    </source>
</evidence>